<protein>
    <recommendedName>
        <fullName evidence="4">Secreted protein</fullName>
    </recommendedName>
</protein>
<sequence length="156" mass="17780">MAGLIYNLFLYLVPLLRYGQNCKLLGYDDPLTHIITRNVTTPAPVIAGTPVTSKGDVREHFGKLLHSSVDGKGLLYHPTCPKVHQWVRTAHHKWLTGRDFIRAVHLRHNFLPQRHDVVLPVQRTFKELPCVCECTVYSSTHTTTMPALSWREDKTA</sequence>
<reference evidence="2" key="1">
    <citation type="submission" date="2020-06" db="EMBL/GenBank/DDBJ databases">
        <title>Draft genome of Bugula neritina, a colonial animal packing powerful symbionts and potential medicines.</title>
        <authorList>
            <person name="Rayko M."/>
        </authorList>
    </citation>
    <scope>NUCLEOTIDE SEQUENCE [LARGE SCALE GENOMIC DNA]</scope>
    <source>
        <strain evidence="2">Kwan_BN1</strain>
    </source>
</reference>
<feature type="chain" id="PRO_5029799884" description="Secreted protein" evidence="1">
    <location>
        <begin position="20"/>
        <end position="156"/>
    </location>
</feature>
<keyword evidence="1" id="KW-0732">Signal</keyword>
<name>A0A7J7K9D4_BUGNE</name>
<evidence type="ECO:0008006" key="4">
    <source>
        <dbReference type="Google" id="ProtNLM"/>
    </source>
</evidence>
<comment type="caution">
    <text evidence="2">The sequence shown here is derived from an EMBL/GenBank/DDBJ whole genome shotgun (WGS) entry which is preliminary data.</text>
</comment>
<dbReference type="AlphaFoldDB" id="A0A7J7K9D4"/>
<dbReference type="Proteomes" id="UP000593567">
    <property type="component" value="Unassembled WGS sequence"/>
</dbReference>
<dbReference type="OrthoDB" id="6286681at2759"/>
<gene>
    <name evidence="2" type="ORF">EB796_006453</name>
</gene>
<evidence type="ECO:0000313" key="2">
    <source>
        <dbReference type="EMBL" id="KAF6035249.1"/>
    </source>
</evidence>
<evidence type="ECO:0000256" key="1">
    <source>
        <dbReference type="SAM" id="SignalP"/>
    </source>
</evidence>
<organism evidence="2 3">
    <name type="scientific">Bugula neritina</name>
    <name type="common">Brown bryozoan</name>
    <name type="synonym">Sertularia neritina</name>
    <dbReference type="NCBI Taxonomy" id="10212"/>
    <lineage>
        <taxon>Eukaryota</taxon>
        <taxon>Metazoa</taxon>
        <taxon>Spiralia</taxon>
        <taxon>Lophotrochozoa</taxon>
        <taxon>Bryozoa</taxon>
        <taxon>Gymnolaemata</taxon>
        <taxon>Cheilostomatida</taxon>
        <taxon>Flustrina</taxon>
        <taxon>Buguloidea</taxon>
        <taxon>Bugulidae</taxon>
        <taxon>Bugula</taxon>
    </lineage>
</organism>
<keyword evidence="3" id="KW-1185">Reference proteome</keyword>
<proteinExistence type="predicted"/>
<dbReference type="EMBL" id="VXIV02000909">
    <property type="protein sequence ID" value="KAF6035249.1"/>
    <property type="molecule type" value="Genomic_DNA"/>
</dbReference>
<feature type="signal peptide" evidence="1">
    <location>
        <begin position="1"/>
        <end position="19"/>
    </location>
</feature>
<accession>A0A7J7K9D4</accession>
<evidence type="ECO:0000313" key="3">
    <source>
        <dbReference type="Proteomes" id="UP000593567"/>
    </source>
</evidence>